<name>A0A1M4T2B4_9CLOT</name>
<keyword evidence="3" id="KW-1185">Reference proteome</keyword>
<dbReference type="EMBL" id="FQVI01000001">
    <property type="protein sequence ID" value="SHE38457.1"/>
    <property type="molecule type" value="Genomic_DNA"/>
</dbReference>
<keyword evidence="1" id="KW-0472">Membrane</keyword>
<organism evidence="2 3">
    <name type="scientific">Lactonifactor longoviformis DSM 17459</name>
    <dbReference type="NCBI Taxonomy" id="1122155"/>
    <lineage>
        <taxon>Bacteria</taxon>
        <taxon>Bacillati</taxon>
        <taxon>Bacillota</taxon>
        <taxon>Clostridia</taxon>
        <taxon>Eubacteriales</taxon>
        <taxon>Clostridiaceae</taxon>
        <taxon>Lactonifactor</taxon>
    </lineage>
</organism>
<evidence type="ECO:0008006" key="4">
    <source>
        <dbReference type="Google" id="ProtNLM"/>
    </source>
</evidence>
<dbReference type="OrthoDB" id="1956093at2"/>
<dbReference type="Gene3D" id="3.30.700.10">
    <property type="entry name" value="Glycoprotein, Type 4 Pilin"/>
    <property type="match status" value="1"/>
</dbReference>
<feature type="transmembrane region" description="Helical" evidence="1">
    <location>
        <begin position="15"/>
        <end position="41"/>
    </location>
</feature>
<evidence type="ECO:0000313" key="3">
    <source>
        <dbReference type="Proteomes" id="UP000184245"/>
    </source>
</evidence>
<keyword evidence="1" id="KW-1133">Transmembrane helix</keyword>
<dbReference type="RefSeq" id="WP_072848546.1">
    <property type="nucleotide sequence ID" value="NZ_FQVI01000001.1"/>
</dbReference>
<evidence type="ECO:0000256" key="1">
    <source>
        <dbReference type="SAM" id="Phobius"/>
    </source>
</evidence>
<reference evidence="2 3" key="1">
    <citation type="submission" date="2016-11" db="EMBL/GenBank/DDBJ databases">
        <authorList>
            <person name="Jaros S."/>
            <person name="Januszkiewicz K."/>
            <person name="Wedrychowicz H."/>
        </authorList>
    </citation>
    <scope>NUCLEOTIDE SEQUENCE [LARGE SCALE GENOMIC DNA]</scope>
    <source>
        <strain evidence="2 3">DSM 17459</strain>
    </source>
</reference>
<accession>A0A1M4T2B4</accession>
<dbReference type="InterPro" id="IPR012902">
    <property type="entry name" value="N_methyl_site"/>
</dbReference>
<evidence type="ECO:0000313" key="2">
    <source>
        <dbReference type="EMBL" id="SHE38457.1"/>
    </source>
</evidence>
<sequence>MNELKKTNGTTLVELMVAFAIAGIFMVSAAMLVSSFTNVYLRIINRNRIQDISNVVMEKVVEELTYASETATEVDADRVKGSVMLSGEDSDGNYLVAEYSNKDGNPVRMSTQADGEGNQKGLLLEYQPIYENNSPDGAILYEGSQWYMGKGFYKKNQVDVRFRKIENTACIQVTLTVSDEKGRYKKTTEKCVECIDLDPNDVQVEGS</sequence>
<dbReference type="Pfam" id="PF07963">
    <property type="entry name" value="N_methyl"/>
    <property type="match status" value="1"/>
</dbReference>
<dbReference type="AlphaFoldDB" id="A0A1M4T2B4"/>
<proteinExistence type="predicted"/>
<protein>
    <recommendedName>
        <fullName evidence="4">Prepilin-type N-terminal cleavage/methylation domain-containing protein</fullName>
    </recommendedName>
</protein>
<dbReference type="Proteomes" id="UP000184245">
    <property type="component" value="Unassembled WGS sequence"/>
</dbReference>
<dbReference type="STRING" id="1122155.SAMN02745158_00385"/>
<keyword evidence="1" id="KW-0812">Transmembrane</keyword>
<gene>
    <name evidence="2" type="ORF">SAMN02745158_00385</name>
</gene>